<organismHost>
    <name type="scientific">Glossina</name>
    <name type="common">tsetse flies</name>
    <dbReference type="NCBI Taxonomy" id="7393"/>
</organismHost>
<proteinExistence type="predicted"/>
<dbReference type="Proteomes" id="UP000282469">
    <property type="component" value="Segment"/>
</dbReference>
<name>A0A120HYC7_GHVS</name>
<accession>A0A120HYC7</accession>
<organism evidence="1 2">
    <name type="scientific">Glossina hytrovirus (isolate Glossina pallidipes/Ethiopia/Seibersdorf/-)</name>
    <name type="common">GHV</name>
    <dbReference type="NCBI Taxonomy" id="379529"/>
    <lineage>
        <taxon>Viruses</taxon>
        <taxon>Viruses incertae sedis</taxon>
        <taxon>Naldaviricetes</taxon>
        <taxon>Lefavirales</taxon>
        <taxon>Hytrosaviridae</taxon>
        <taxon>Glossinavirus</taxon>
        <taxon>Glossinavirus glopallidipedis</taxon>
    </lineage>
</organism>
<reference evidence="1 2" key="1">
    <citation type="journal article" date="2016" name="J. Gen. Virol.">
        <title>Comprehensive annotation of Glossina pallidipes salivary gland hypertrophy virus from Ethiopian tsetse flies: a proteogenomics approach.</title>
        <authorList>
            <person name="Abd-Alla A.M."/>
            <person name="Kariithi H.M."/>
            <person name="Cousserans F."/>
            <person name="Parker N.J."/>
            <person name="Ince I.A."/>
            <person name="Scully E.D."/>
            <person name="Boeren S."/>
            <person name="Geib S.M."/>
            <person name="Mekonnen S."/>
            <person name="Vlak J.M."/>
            <person name="Parker A.G."/>
            <person name="Vreysen M.J."/>
            <person name="Bergoin M."/>
        </authorList>
    </citation>
    <scope>NUCLEOTIDE SEQUENCE [LARGE SCALE GENOMIC DNA]</scope>
    <source>
        <strain evidence="1 2">Ethiopian</strain>
    </source>
</reference>
<evidence type="ECO:0000313" key="1">
    <source>
        <dbReference type="EMBL" id="AMB48747.1"/>
    </source>
</evidence>
<sequence>MGLLHIRVLNLTGKKIDNYNNNIIIITKEPYLESAKSSPSKHHLLFYPIDLKNLNHQLAID</sequence>
<gene>
    <name evidence="1" type="ORF">GpSGHVEth143</name>
</gene>
<protein>
    <submittedName>
        <fullName evidence="1">Uncharacterized protein</fullName>
    </submittedName>
</protein>
<evidence type="ECO:0000313" key="2">
    <source>
        <dbReference type="Proteomes" id="UP000282469"/>
    </source>
</evidence>
<dbReference type="EMBL" id="KU050077">
    <property type="protein sequence ID" value="AMB48747.1"/>
    <property type="molecule type" value="Genomic_DNA"/>
</dbReference>